<dbReference type="AlphaFoldDB" id="A0A7V0XE36"/>
<keyword evidence="3 9" id="KW-0547">Nucleotide-binding</keyword>
<reference evidence="12" key="1">
    <citation type="journal article" date="2020" name="mSystems">
        <title>Genome- and Community-Level Interaction Insights into Carbon Utilization and Element Cycling Functions of Hydrothermarchaeota in Hydrothermal Sediment.</title>
        <authorList>
            <person name="Zhou Z."/>
            <person name="Liu Y."/>
            <person name="Xu W."/>
            <person name="Pan J."/>
            <person name="Luo Z.H."/>
            <person name="Li M."/>
        </authorList>
    </citation>
    <scope>NUCLEOTIDE SEQUENCE [LARGE SCALE GENOMIC DNA]</scope>
    <source>
        <strain evidence="12">SpSt-1182</strain>
    </source>
</reference>
<dbReference type="Pfam" id="PF00521">
    <property type="entry name" value="DNA_topoisoIV"/>
    <property type="match status" value="1"/>
</dbReference>
<dbReference type="Gene3D" id="2.120.10.90">
    <property type="entry name" value="DNA gyrase/topoisomerase IV, subunit A, C-terminal"/>
    <property type="match status" value="1"/>
</dbReference>
<evidence type="ECO:0000256" key="3">
    <source>
        <dbReference type="ARBA" id="ARBA00022741"/>
    </source>
</evidence>
<evidence type="ECO:0000256" key="6">
    <source>
        <dbReference type="ARBA" id="ARBA00023125"/>
    </source>
</evidence>
<dbReference type="InterPro" id="IPR050220">
    <property type="entry name" value="Type_II_DNA_Topoisomerases"/>
</dbReference>
<dbReference type="PANTHER" id="PTHR43493">
    <property type="entry name" value="DNA GYRASE/TOPOISOMERASE SUBUNIT A"/>
    <property type="match status" value="1"/>
</dbReference>
<name>A0A7V0XE36_UNCW3</name>
<organism evidence="12">
    <name type="scientific">candidate division WOR-3 bacterium</name>
    <dbReference type="NCBI Taxonomy" id="2052148"/>
    <lineage>
        <taxon>Bacteria</taxon>
        <taxon>Bacteria division WOR-3</taxon>
    </lineage>
</organism>
<comment type="subcellular location">
    <subcellularLocation>
        <location evidence="9">Cytoplasm</location>
    </subcellularLocation>
</comment>
<dbReference type="GO" id="GO:0003677">
    <property type="term" value="F:DNA binding"/>
    <property type="evidence" value="ECO:0007669"/>
    <property type="project" value="UniProtKB-UniRule"/>
</dbReference>
<keyword evidence="9" id="KW-0963">Cytoplasm</keyword>
<protein>
    <recommendedName>
        <fullName evidence="9">DNA gyrase subunit A</fullName>
        <ecNumber evidence="9">5.6.2.2</ecNumber>
    </recommendedName>
</protein>
<dbReference type="HAMAP" id="MF_01897">
    <property type="entry name" value="GyrA"/>
    <property type="match status" value="1"/>
</dbReference>
<evidence type="ECO:0000256" key="9">
    <source>
        <dbReference type="HAMAP-Rule" id="MF_01897"/>
    </source>
</evidence>
<dbReference type="Pfam" id="PF03989">
    <property type="entry name" value="DNA_gyraseA_C"/>
    <property type="match status" value="6"/>
</dbReference>
<gene>
    <name evidence="9 12" type="primary">gyrA</name>
    <name evidence="12" type="ORF">ENN51_00170</name>
</gene>
<evidence type="ECO:0000256" key="5">
    <source>
        <dbReference type="ARBA" id="ARBA00023029"/>
    </source>
</evidence>
<dbReference type="GO" id="GO:0005694">
    <property type="term" value="C:chromosome"/>
    <property type="evidence" value="ECO:0007669"/>
    <property type="project" value="InterPro"/>
</dbReference>
<sequence>MNERSDVVTVYLEDEMRRSFLDYAMSVIVARALPDVRDGLKPVQRRILYTMHEMGLSPNRSFRKSAAVVGDVLGKYHPHGDSSVYDAMVRMAQDFSLRYPLVSGQGNFGSVDGDSAAAYRYTEARLGRLALEVLKDLDKDTVDYRPNYDERLKEPEVLPAAYPNLLANGASGIAVGMATNIPPHNLGELLDGLVLLIDNPEVTVRQLMKKVKGPDFPTGATIVGLEGIVNAYETGRGRIVTRGRVRFEEVKAGRDRLIIGEIPYQVNKTALIEKIARLVREKKIQGVADLRDESDRDGMRIVLDLRRDTNKELILNQLYKYTELQSAFNVIMLVLVNGQPRELNLKEMLRQFLEFRFETMTRRTRFGLAQAEARAHILEGYKIALKNIDAVIELIKKAKDTDAARTGLMKRFKLSERQANAILEMKLSRLTGLERKKIDDEYRELIKTISRLKSLLESRTMMMGEIRAELLELKKKYGDDRRTDIVSGQVEELSIEDLIDDEEMIVTITHRGYVKRMPVSVYRRQGRGGTGRSGMTVRDEDFVECLFSASNHDYMMIFTNRGRCYWQKVYGIPEGTHTARGRSISHLVEMEPGEVARAYLAVREFDPKRFVFSVTRKGRVKRTTLGAFANPRRKGIVAMGVGDGDELVATVLTAGSDDILLVTRLGQAIRFQETDVRDMGRTAAGVRGITLGKGDVVIDGVACRPEHSLLIVSDKGLGKRTSLDDFPRRHRGGKGVIAAKLVDRSGQLAAAMAVAENSEVILSTRGGTVIRIKAAEVRRQGRASTGVRLMDVRGDDVVTDVARVED</sequence>
<dbReference type="FunFam" id="3.90.199.10:FF:000001">
    <property type="entry name" value="DNA gyrase subunit A"/>
    <property type="match status" value="1"/>
</dbReference>
<comment type="subunit">
    <text evidence="9">Heterotetramer, composed of two GyrA and two GyrB chains. In the heterotetramer, GyrA contains the active site tyrosine that forms a transient covalent intermediate with DNA, while GyrB binds cofactors and catalyzes ATP hydrolysis.</text>
</comment>
<dbReference type="Gene3D" id="3.90.199.10">
    <property type="entry name" value="Topoisomerase II, domain 5"/>
    <property type="match status" value="1"/>
</dbReference>
<comment type="caution">
    <text evidence="9">Lacks conserved residue(s) required for the propagation of feature annotation.</text>
</comment>
<keyword evidence="4 9" id="KW-0067">ATP-binding</keyword>
<evidence type="ECO:0000256" key="4">
    <source>
        <dbReference type="ARBA" id="ARBA00022840"/>
    </source>
</evidence>
<dbReference type="EMBL" id="DSBX01000006">
    <property type="protein sequence ID" value="HDQ98692.1"/>
    <property type="molecule type" value="Genomic_DNA"/>
</dbReference>
<dbReference type="NCBIfam" id="NF004043">
    <property type="entry name" value="PRK05560.1"/>
    <property type="match status" value="1"/>
</dbReference>
<accession>A0A7V0XE36</accession>
<dbReference type="InterPro" id="IPR006691">
    <property type="entry name" value="GyrA/parC_rep"/>
</dbReference>
<comment type="similarity">
    <text evidence="2 9">Belongs to the type II topoisomerase GyrA/ParC subunit family.</text>
</comment>
<comment type="catalytic activity">
    <reaction evidence="1 9 10">
        <text>ATP-dependent breakage, passage and rejoining of double-stranded DNA.</text>
        <dbReference type="EC" id="5.6.2.2"/>
    </reaction>
</comment>
<dbReference type="InterPro" id="IPR013757">
    <property type="entry name" value="Topo_IIA_A_a_sf"/>
</dbReference>
<dbReference type="FunFam" id="3.30.1360.40:FF:000002">
    <property type="entry name" value="DNA gyrase subunit A"/>
    <property type="match status" value="1"/>
</dbReference>
<dbReference type="InterPro" id="IPR013758">
    <property type="entry name" value="Topo_IIA_A/C_ab"/>
</dbReference>
<dbReference type="PROSITE" id="PS52040">
    <property type="entry name" value="TOPO_IIA"/>
    <property type="match status" value="1"/>
</dbReference>
<dbReference type="Gene3D" id="1.10.268.10">
    <property type="entry name" value="Topoisomerase, domain 3"/>
    <property type="match status" value="1"/>
</dbReference>
<dbReference type="PANTHER" id="PTHR43493:SF5">
    <property type="entry name" value="DNA GYRASE SUBUNIT A, CHLOROPLASTIC_MITOCHONDRIAL"/>
    <property type="match status" value="1"/>
</dbReference>
<proteinExistence type="inferred from homology"/>
<dbReference type="GO" id="GO:0006265">
    <property type="term" value="P:DNA topological change"/>
    <property type="evidence" value="ECO:0007669"/>
    <property type="project" value="UniProtKB-UniRule"/>
</dbReference>
<dbReference type="GO" id="GO:0009330">
    <property type="term" value="C:DNA topoisomerase type II (double strand cut, ATP-hydrolyzing) complex"/>
    <property type="evidence" value="ECO:0007669"/>
    <property type="project" value="TreeGrafter"/>
</dbReference>
<dbReference type="NCBIfam" id="TIGR01063">
    <property type="entry name" value="gyrA"/>
    <property type="match status" value="1"/>
</dbReference>
<dbReference type="NCBIfam" id="NF004044">
    <property type="entry name" value="PRK05561.1"/>
    <property type="match status" value="1"/>
</dbReference>
<dbReference type="Gene3D" id="3.30.1360.40">
    <property type="match status" value="1"/>
</dbReference>
<evidence type="ECO:0000256" key="10">
    <source>
        <dbReference type="PROSITE-ProRule" id="PRU01384"/>
    </source>
</evidence>
<dbReference type="InterPro" id="IPR002205">
    <property type="entry name" value="Topo_IIA_dom_A"/>
</dbReference>
<evidence type="ECO:0000256" key="8">
    <source>
        <dbReference type="ARBA" id="ARBA00063644"/>
    </source>
</evidence>
<feature type="domain" description="Topo IIA-type catalytic" evidence="11">
    <location>
        <begin position="33"/>
        <end position="498"/>
    </location>
</feature>
<evidence type="ECO:0000256" key="2">
    <source>
        <dbReference type="ARBA" id="ARBA00008263"/>
    </source>
</evidence>
<keyword evidence="6 9" id="KW-0238">DNA-binding</keyword>
<evidence type="ECO:0000259" key="11">
    <source>
        <dbReference type="PROSITE" id="PS52040"/>
    </source>
</evidence>
<dbReference type="FunFam" id="2.120.10.90:FF:000005">
    <property type="entry name" value="DNA topoisomerase 4 subunit A"/>
    <property type="match status" value="1"/>
</dbReference>
<dbReference type="GO" id="GO:0034335">
    <property type="term" value="F:DNA negative supercoiling activity"/>
    <property type="evidence" value="ECO:0007669"/>
    <property type="project" value="UniProtKB-ARBA"/>
</dbReference>
<dbReference type="SUPFAM" id="SSF101904">
    <property type="entry name" value="GyrA/ParC C-terminal domain-like"/>
    <property type="match status" value="1"/>
</dbReference>
<comment type="caution">
    <text evidence="12">The sequence shown here is derived from an EMBL/GenBank/DDBJ whole genome shotgun (WGS) entry which is preliminary data.</text>
</comment>
<keyword evidence="7 9" id="KW-0413">Isomerase</keyword>
<dbReference type="CDD" id="cd00187">
    <property type="entry name" value="TOP4c"/>
    <property type="match status" value="1"/>
</dbReference>
<dbReference type="SMART" id="SM00434">
    <property type="entry name" value="TOP4c"/>
    <property type="match status" value="1"/>
</dbReference>
<comment type="miscellaneous">
    <text evidence="9">Few gyrases are as efficient as E.coli at forming negative supercoils. Not all organisms have 2 type II topoisomerases; in organisms with a single type II topoisomerase this enzyme also has to decatenate newly replicated chromosomes.</text>
</comment>
<dbReference type="SUPFAM" id="SSF56719">
    <property type="entry name" value="Type II DNA topoisomerase"/>
    <property type="match status" value="1"/>
</dbReference>
<evidence type="ECO:0000256" key="1">
    <source>
        <dbReference type="ARBA" id="ARBA00000185"/>
    </source>
</evidence>
<dbReference type="InterPro" id="IPR013760">
    <property type="entry name" value="Topo_IIA-like_dom_sf"/>
</dbReference>
<feature type="active site" description="O-(5'-phospho-DNA)-tyrosine intermediate" evidence="9 10">
    <location>
        <position position="121"/>
    </location>
</feature>
<evidence type="ECO:0000313" key="12">
    <source>
        <dbReference type="EMBL" id="HDQ98692.1"/>
    </source>
</evidence>
<evidence type="ECO:0000256" key="7">
    <source>
        <dbReference type="ARBA" id="ARBA00023235"/>
    </source>
</evidence>
<dbReference type="GO" id="GO:0005524">
    <property type="term" value="F:ATP binding"/>
    <property type="evidence" value="ECO:0007669"/>
    <property type="project" value="UniProtKB-UniRule"/>
</dbReference>
<comment type="subunit">
    <text evidence="8">Heterotetramer composed of ParC and ParE.</text>
</comment>
<dbReference type="GO" id="GO:0006261">
    <property type="term" value="P:DNA-templated DNA replication"/>
    <property type="evidence" value="ECO:0007669"/>
    <property type="project" value="UniProtKB-UniRule"/>
</dbReference>
<dbReference type="FunFam" id="1.10.268.10:FF:000001">
    <property type="entry name" value="DNA gyrase subunit A"/>
    <property type="match status" value="1"/>
</dbReference>
<dbReference type="EC" id="5.6.2.2" evidence="9"/>
<dbReference type="GO" id="GO:0005737">
    <property type="term" value="C:cytoplasm"/>
    <property type="evidence" value="ECO:0007669"/>
    <property type="project" value="UniProtKB-SubCell"/>
</dbReference>
<keyword evidence="5 9" id="KW-0799">Topoisomerase</keyword>
<dbReference type="Proteomes" id="UP000885672">
    <property type="component" value="Unassembled WGS sequence"/>
</dbReference>
<comment type="function">
    <text evidence="9">A type II topoisomerase that negatively supercoils closed circular double-stranded (ds) DNA in an ATP-dependent manner to modulate DNA topology and maintain chromosomes in an underwound state. Negative supercoiling favors strand separation, and DNA replication, transcription, recombination and repair, all of which involve strand separation. Also able to catalyze the interconversion of other topological isomers of dsDNA rings, including catenanes and knotted rings. Type II topoisomerases break and join 2 DNA strands simultaneously in an ATP-dependent manner.</text>
</comment>
<dbReference type="InterPro" id="IPR035516">
    <property type="entry name" value="Gyrase/topoIV_suA_C"/>
</dbReference>
<dbReference type="InterPro" id="IPR005743">
    <property type="entry name" value="GyrA"/>
</dbReference>